<protein>
    <recommendedName>
        <fullName evidence="5">Cora-domain-containing protein</fullName>
    </recommendedName>
</protein>
<feature type="region of interest" description="Disordered" evidence="1">
    <location>
        <begin position="537"/>
        <end position="570"/>
    </location>
</feature>
<evidence type="ECO:0000256" key="2">
    <source>
        <dbReference type="SAM" id="Phobius"/>
    </source>
</evidence>
<gene>
    <name evidence="3" type="ORF">K469DRAFT_751765</name>
</gene>
<dbReference type="GO" id="GO:0046873">
    <property type="term" value="F:metal ion transmembrane transporter activity"/>
    <property type="evidence" value="ECO:0007669"/>
    <property type="project" value="InterPro"/>
</dbReference>
<evidence type="ECO:0000313" key="3">
    <source>
        <dbReference type="EMBL" id="KAF2183197.1"/>
    </source>
</evidence>
<evidence type="ECO:0008006" key="5">
    <source>
        <dbReference type="Google" id="ProtNLM"/>
    </source>
</evidence>
<dbReference type="Gene3D" id="1.20.58.340">
    <property type="entry name" value="Magnesium transport protein CorA, transmembrane region"/>
    <property type="match status" value="1"/>
</dbReference>
<dbReference type="Proteomes" id="UP000800200">
    <property type="component" value="Unassembled WGS sequence"/>
</dbReference>
<dbReference type="OrthoDB" id="3231000at2759"/>
<feature type="transmembrane region" description="Helical" evidence="2">
    <location>
        <begin position="497"/>
        <end position="522"/>
    </location>
</feature>
<reference evidence="3" key="1">
    <citation type="journal article" date="2020" name="Stud. Mycol.">
        <title>101 Dothideomycetes genomes: a test case for predicting lifestyles and emergence of pathogens.</title>
        <authorList>
            <person name="Haridas S."/>
            <person name="Albert R."/>
            <person name="Binder M."/>
            <person name="Bloem J."/>
            <person name="Labutti K."/>
            <person name="Salamov A."/>
            <person name="Andreopoulos B."/>
            <person name="Baker S."/>
            <person name="Barry K."/>
            <person name="Bills G."/>
            <person name="Bluhm B."/>
            <person name="Cannon C."/>
            <person name="Castanera R."/>
            <person name="Culley D."/>
            <person name="Daum C."/>
            <person name="Ezra D."/>
            <person name="Gonzalez J."/>
            <person name="Henrissat B."/>
            <person name="Kuo A."/>
            <person name="Liang C."/>
            <person name="Lipzen A."/>
            <person name="Lutzoni F."/>
            <person name="Magnuson J."/>
            <person name="Mondo S."/>
            <person name="Nolan M."/>
            <person name="Ohm R."/>
            <person name="Pangilinan J."/>
            <person name="Park H.-J."/>
            <person name="Ramirez L."/>
            <person name="Alfaro M."/>
            <person name="Sun H."/>
            <person name="Tritt A."/>
            <person name="Yoshinaga Y."/>
            <person name="Zwiers L.-H."/>
            <person name="Turgeon B."/>
            <person name="Goodwin S."/>
            <person name="Spatafora J."/>
            <person name="Crous P."/>
            <person name="Grigoriev I."/>
        </authorList>
    </citation>
    <scope>NUCLEOTIDE SEQUENCE</scope>
    <source>
        <strain evidence="3">CBS 207.26</strain>
    </source>
</reference>
<keyword evidence="2" id="KW-0812">Transmembrane</keyword>
<name>A0A6A6DU20_9PEZI</name>
<feature type="transmembrane region" description="Helical" evidence="2">
    <location>
        <begin position="377"/>
        <end position="400"/>
    </location>
</feature>
<feature type="compositionally biased region" description="Basic and acidic residues" evidence="1">
    <location>
        <begin position="552"/>
        <end position="570"/>
    </location>
</feature>
<dbReference type="EMBL" id="ML994644">
    <property type="protein sequence ID" value="KAF2183197.1"/>
    <property type="molecule type" value="Genomic_DNA"/>
</dbReference>
<feature type="region of interest" description="Disordered" evidence="1">
    <location>
        <begin position="80"/>
        <end position="103"/>
    </location>
</feature>
<dbReference type="GO" id="GO:0016020">
    <property type="term" value="C:membrane"/>
    <property type="evidence" value="ECO:0007669"/>
    <property type="project" value="InterPro"/>
</dbReference>
<evidence type="ECO:0000256" key="1">
    <source>
        <dbReference type="SAM" id="MobiDB-lite"/>
    </source>
</evidence>
<keyword evidence="2" id="KW-0472">Membrane</keyword>
<accession>A0A6A6DU20</accession>
<feature type="region of interest" description="Disordered" evidence="1">
    <location>
        <begin position="39"/>
        <end position="59"/>
    </location>
</feature>
<feature type="compositionally biased region" description="Basic and acidic residues" evidence="1">
    <location>
        <begin position="91"/>
        <end position="103"/>
    </location>
</feature>
<feature type="transmembrane region" description="Helical" evidence="2">
    <location>
        <begin position="412"/>
        <end position="433"/>
    </location>
</feature>
<sequence>MLPRRPDAEPFTCLRNSLDLDHITLVDIRIADGKAVVTDNPSKEIDGTSPTKPGPHEPGIARIFLCPNEGCVDRLEDYLEFGEEGPPDGTSPRDERRDWSSGNKSEDIPYDLCDLFQWMARRIERFESLVDQRGDCETRKLADSPERRIKAWGLKSLDQGDAKFTFTELVFVLEGKGSRNDGAYGRLCQHKLYLMKQEPDMITIIWRYCASRYMDPIPACQKQFMCRVLDGESIFSTPQTMQPSVTDFLVLFLLEILAVDISVFHKAIRFELDLELVTDLMKMTDSVLTDYFKAMEGRIFSFNRMKSMVEKAEDIQGCCDYLVKSSSVSNRLAEESDEVLSLKLRCSELVKHTNRIDNRYQDLFSLNTTVSQTRQSFSVTILTVLAAVFLPLSLAAGVLSMQYRFNELGQRLYDFFGVAWIFCTFALVCGAFVRYGSRLLDKFWSLKHLDKHDYNTWRGDINGITYSYVVGWILVLISFLLGMFLKDNGIDKLGYVFLGLGIGIFALSPVVVPVLSLMIMIFRAFGPSCRPSFGSLKRAMRRKPSEKGTSVRKREGKRDETARESVAETV</sequence>
<dbReference type="AlphaFoldDB" id="A0A6A6DU20"/>
<feature type="compositionally biased region" description="Basic residues" evidence="1">
    <location>
        <begin position="538"/>
        <end position="551"/>
    </location>
</feature>
<evidence type="ECO:0000313" key="4">
    <source>
        <dbReference type="Proteomes" id="UP000800200"/>
    </source>
</evidence>
<organism evidence="3 4">
    <name type="scientific">Zopfia rhizophila CBS 207.26</name>
    <dbReference type="NCBI Taxonomy" id="1314779"/>
    <lineage>
        <taxon>Eukaryota</taxon>
        <taxon>Fungi</taxon>
        <taxon>Dikarya</taxon>
        <taxon>Ascomycota</taxon>
        <taxon>Pezizomycotina</taxon>
        <taxon>Dothideomycetes</taxon>
        <taxon>Dothideomycetes incertae sedis</taxon>
        <taxon>Zopfiaceae</taxon>
        <taxon>Zopfia</taxon>
    </lineage>
</organism>
<keyword evidence="2" id="KW-1133">Transmembrane helix</keyword>
<keyword evidence="4" id="KW-1185">Reference proteome</keyword>
<proteinExistence type="predicted"/>
<feature type="transmembrane region" description="Helical" evidence="2">
    <location>
        <begin position="464"/>
        <end position="485"/>
    </location>
</feature>